<dbReference type="SUPFAM" id="SSF53335">
    <property type="entry name" value="S-adenosyl-L-methionine-dependent methyltransferases"/>
    <property type="match status" value="1"/>
</dbReference>
<dbReference type="PROSITE" id="PS00092">
    <property type="entry name" value="N6_MTASE"/>
    <property type="match status" value="1"/>
</dbReference>
<evidence type="ECO:0008006" key="3">
    <source>
        <dbReference type="Google" id="ProtNLM"/>
    </source>
</evidence>
<comment type="caution">
    <text evidence="1">The sequence shown here is derived from an EMBL/GenBank/DDBJ whole genome shotgun (WGS) entry which is preliminary data.</text>
</comment>
<dbReference type="AlphaFoldDB" id="A0A8G2BWX2"/>
<keyword evidence="2" id="KW-1185">Reference proteome</keyword>
<gene>
    <name evidence="1" type="ORF">SAMN05444001_11095</name>
</gene>
<dbReference type="EMBL" id="FNVS01000010">
    <property type="protein sequence ID" value="SEF95644.1"/>
    <property type="molecule type" value="Genomic_DNA"/>
</dbReference>
<accession>A0A8G2BWX2</accession>
<name>A0A8G2BWX2_9BACT</name>
<dbReference type="Proteomes" id="UP000236725">
    <property type="component" value="Unassembled WGS sequence"/>
</dbReference>
<organism evidence="1 2">
    <name type="scientific">Parabacteroides chinchillae</name>
    <dbReference type="NCBI Taxonomy" id="871327"/>
    <lineage>
        <taxon>Bacteria</taxon>
        <taxon>Pseudomonadati</taxon>
        <taxon>Bacteroidota</taxon>
        <taxon>Bacteroidia</taxon>
        <taxon>Bacteroidales</taxon>
        <taxon>Tannerellaceae</taxon>
        <taxon>Parabacteroides</taxon>
    </lineage>
</organism>
<evidence type="ECO:0000313" key="2">
    <source>
        <dbReference type="Proteomes" id="UP000236725"/>
    </source>
</evidence>
<dbReference type="InterPro" id="IPR002052">
    <property type="entry name" value="DNA_methylase_N6_adenine_CS"/>
</dbReference>
<protein>
    <recommendedName>
        <fullName evidence="3">tRNA (Adenine-N(6)-)-methyltransferase</fullName>
    </recommendedName>
</protein>
<proteinExistence type="predicted"/>
<sequence>MPMIQMKSTKESNERYTPRHAVLPIIKYLPSEAVIWCPFDTDNSEFVLALKEHGFKVVHSHILTGKDFFDYEPEYWDIIVSNPPFGNKKEIFERCLSFRKPFALLMSNMWLNDAAPCRLFKDRELQLLLFDRRVQYNKLGRIPFGSGYYCHKILPKQIIFENLQVVKGEMSRMHMDMERLFGKTANME</sequence>
<dbReference type="GO" id="GO:0008168">
    <property type="term" value="F:methyltransferase activity"/>
    <property type="evidence" value="ECO:0007669"/>
    <property type="project" value="InterPro"/>
</dbReference>
<dbReference type="InterPro" id="IPR029063">
    <property type="entry name" value="SAM-dependent_MTases_sf"/>
</dbReference>
<reference evidence="1 2" key="1">
    <citation type="submission" date="2016-10" db="EMBL/GenBank/DDBJ databases">
        <authorList>
            <person name="Varghese N."/>
            <person name="Submissions S."/>
        </authorList>
    </citation>
    <scope>NUCLEOTIDE SEQUENCE [LARGE SCALE GENOMIC DNA]</scope>
    <source>
        <strain evidence="1 2">DSM 29073</strain>
    </source>
</reference>
<dbReference type="GO" id="GO:0003676">
    <property type="term" value="F:nucleic acid binding"/>
    <property type="evidence" value="ECO:0007669"/>
    <property type="project" value="InterPro"/>
</dbReference>
<dbReference type="GO" id="GO:0032259">
    <property type="term" value="P:methylation"/>
    <property type="evidence" value="ECO:0007669"/>
    <property type="project" value="InterPro"/>
</dbReference>
<evidence type="ECO:0000313" key="1">
    <source>
        <dbReference type="EMBL" id="SEF95644.1"/>
    </source>
</evidence>